<evidence type="ECO:0000256" key="8">
    <source>
        <dbReference type="ARBA" id="ARBA00023316"/>
    </source>
</evidence>
<comment type="subcellular location">
    <subcellularLocation>
        <location evidence="9">Endomembrane system</location>
        <topology evidence="9">Single-pass membrane protein</topology>
    </subcellularLocation>
</comment>
<name>A0A9D4ZNL7_ADICA</name>
<gene>
    <name evidence="13" type="ORF">GOP47_0001802</name>
</gene>
<feature type="region of interest" description="Disordered" evidence="12">
    <location>
        <begin position="1"/>
        <end position="37"/>
    </location>
</feature>
<protein>
    <recommendedName>
        <fullName evidence="11">Hexosyltransferase</fullName>
        <ecNumber evidence="11">2.4.1.-</ecNumber>
    </recommendedName>
</protein>
<reference evidence="13" key="1">
    <citation type="submission" date="2021-01" db="EMBL/GenBank/DDBJ databases">
        <title>Adiantum capillus-veneris genome.</title>
        <authorList>
            <person name="Fang Y."/>
            <person name="Liao Q."/>
        </authorList>
    </citation>
    <scope>NUCLEOTIDE SEQUENCE</scope>
    <source>
        <strain evidence="13">H3</strain>
        <tissue evidence="13">Leaf</tissue>
    </source>
</reference>
<comment type="similarity">
    <text evidence="10">Belongs to the glycosyltransferase 8 family. Glycogenin subfamily.</text>
</comment>
<proteinExistence type="inferred from homology"/>
<evidence type="ECO:0000256" key="3">
    <source>
        <dbReference type="ARBA" id="ARBA00022692"/>
    </source>
</evidence>
<keyword evidence="6" id="KW-0472">Membrane</keyword>
<sequence>MRFPSDQERRHPRQLGVYNQGKNEGGKGSKEASYSHKSQTGLIVFRRNSIQSEYKMLKVQEKEAHSNVVIAEELLITAKRQWESRPRQAKHIMHRREGGQGQETIIKMMMEKQEKSSSIRPEILYWKKLTTILESLTNSATNVPLKLGLINYNKKITHDLENELWGLLTSVDVVPHFVPLQQVDQTWTWKDFYPEWIDEEEVFEMPKCPLLPFPDLDKNTTLDVVFAEVPCDTSSDWRRDVLRLYIQLSAAHVAANSHSSYVVLSSVCSPFPNLFTCKELVLKRGHLWLYKLDLPKLEKKLALPVGSCELAVPLKQGSLQEMVKQEVQERGTRREAYATILHSAEAYMCGAIALAHSIRRTGSKRDMVILVDHTTQAHHRQGLEEAGWQVLPIDRIRNPHALPDSYNEWNYSKLRLWQLTSYHKIIFLDSDVLVLRNIDFLFQSEEVSAAPNSRTIFNSGLMVVEPHNCTFHLLMSLVDSVVSYNGGDQGFLNEIFTWWHRLPTHMNFLKHFFSNSQDEVEEKTKLFGMEPPLLYVLHFLGYKPWLCFRDYDCSWHFPELRKFASDVAHATWWNNYDSMSPQLQQYCSLTRNQTDILSYDIAASKLSPNPDPHLHWQRSISDPRFLYPALSPS</sequence>
<keyword evidence="2" id="KW-0808">Transferase</keyword>
<keyword evidence="3" id="KW-0812">Transmembrane</keyword>
<keyword evidence="4" id="KW-0479">Metal-binding</keyword>
<evidence type="ECO:0000313" key="13">
    <source>
        <dbReference type="EMBL" id="KAI5082059.1"/>
    </source>
</evidence>
<evidence type="ECO:0000256" key="12">
    <source>
        <dbReference type="SAM" id="MobiDB-lite"/>
    </source>
</evidence>
<dbReference type="GO" id="GO:0046872">
    <property type="term" value="F:metal ion binding"/>
    <property type="evidence" value="ECO:0007669"/>
    <property type="project" value="UniProtKB-KW"/>
</dbReference>
<comment type="caution">
    <text evidence="13">The sequence shown here is derived from an EMBL/GenBank/DDBJ whole genome shotgun (WGS) entry which is preliminary data.</text>
</comment>
<keyword evidence="8" id="KW-0961">Cell wall biogenesis/degradation</keyword>
<dbReference type="FunFam" id="3.90.550.10:FF:000018">
    <property type="entry name" value="Hexosyltransferase"/>
    <property type="match status" value="1"/>
</dbReference>
<keyword evidence="7" id="KW-0464">Manganese</keyword>
<organism evidence="13 14">
    <name type="scientific">Adiantum capillus-veneris</name>
    <name type="common">Maidenhair fern</name>
    <dbReference type="NCBI Taxonomy" id="13818"/>
    <lineage>
        <taxon>Eukaryota</taxon>
        <taxon>Viridiplantae</taxon>
        <taxon>Streptophyta</taxon>
        <taxon>Embryophyta</taxon>
        <taxon>Tracheophyta</taxon>
        <taxon>Polypodiopsida</taxon>
        <taxon>Polypodiidae</taxon>
        <taxon>Polypodiales</taxon>
        <taxon>Pteridineae</taxon>
        <taxon>Pteridaceae</taxon>
        <taxon>Vittarioideae</taxon>
        <taxon>Adiantum</taxon>
    </lineage>
</organism>
<dbReference type="InterPro" id="IPR029044">
    <property type="entry name" value="Nucleotide-diphossugar_trans"/>
</dbReference>
<evidence type="ECO:0000256" key="11">
    <source>
        <dbReference type="RuleBase" id="RU362027"/>
    </source>
</evidence>
<keyword evidence="1" id="KW-0328">Glycosyltransferase</keyword>
<evidence type="ECO:0000256" key="1">
    <source>
        <dbReference type="ARBA" id="ARBA00022676"/>
    </source>
</evidence>
<accession>A0A9D4ZNL7</accession>
<dbReference type="GO" id="GO:0016757">
    <property type="term" value="F:glycosyltransferase activity"/>
    <property type="evidence" value="ECO:0007669"/>
    <property type="project" value="UniProtKB-KW"/>
</dbReference>
<dbReference type="GO" id="GO:0005794">
    <property type="term" value="C:Golgi apparatus"/>
    <property type="evidence" value="ECO:0007669"/>
    <property type="project" value="UniProtKB-ARBA"/>
</dbReference>
<evidence type="ECO:0000256" key="4">
    <source>
        <dbReference type="ARBA" id="ARBA00022723"/>
    </source>
</evidence>
<feature type="compositionally biased region" description="Basic and acidic residues" evidence="12">
    <location>
        <begin position="24"/>
        <end position="34"/>
    </location>
</feature>
<evidence type="ECO:0000256" key="2">
    <source>
        <dbReference type="ARBA" id="ARBA00022679"/>
    </source>
</evidence>
<dbReference type="GO" id="GO:0071555">
    <property type="term" value="P:cell wall organization"/>
    <property type="evidence" value="ECO:0007669"/>
    <property type="project" value="UniProtKB-KW"/>
</dbReference>
<dbReference type="Gene3D" id="3.90.550.10">
    <property type="entry name" value="Spore Coat Polysaccharide Biosynthesis Protein SpsA, Chain A"/>
    <property type="match status" value="1"/>
</dbReference>
<evidence type="ECO:0000256" key="5">
    <source>
        <dbReference type="ARBA" id="ARBA00022989"/>
    </source>
</evidence>
<evidence type="ECO:0000256" key="6">
    <source>
        <dbReference type="ARBA" id="ARBA00023136"/>
    </source>
</evidence>
<keyword evidence="5" id="KW-1133">Transmembrane helix</keyword>
<dbReference type="AlphaFoldDB" id="A0A9D4ZNL7"/>
<dbReference type="OrthoDB" id="2014201at2759"/>
<dbReference type="SUPFAM" id="SSF53448">
    <property type="entry name" value="Nucleotide-diphospho-sugar transferases"/>
    <property type="match status" value="1"/>
</dbReference>
<dbReference type="InterPro" id="IPR050587">
    <property type="entry name" value="GNT1/Glycosyltrans_8"/>
</dbReference>
<keyword evidence="14" id="KW-1185">Reference proteome</keyword>
<evidence type="ECO:0000313" key="14">
    <source>
        <dbReference type="Proteomes" id="UP000886520"/>
    </source>
</evidence>
<evidence type="ECO:0000256" key="7">
    <source>
        <dbReference type="ARBA" id="ARBA00023211"/>
    </source>
</evidence>
<dbReference type="EMBL" id="JABFUD020000003">
    <property type="protein sequence ID" value="KAI5082059.1"/>
    <property type="molecule type" value="Genomic_DNA"/>
</dbReference>
<dbReference type="PANTHER" id="PTHR11183">
    <property type="entry name" value="GLYCOGENIN SUBFAMILY MEMBER"/>
    <property type="match status" value="1"/>
</dbReference>
<dbReference type="CDD" id="cd02537">
    <property type="entry name" value="GT8_Glycogenin"/>
    <property type="match status" value="1"/>
</dbReference>
<dbReference type="InterPro" id="IPR002495">
    <property type="entry name" value="Glyco_trans_8"/>
</dbReference>
<evidence type="ECO:0000256" key="9">
    <source>
        <dbReference type="ARBA" id="ARBA00037847"/>
    </source>
</evidence>
<dbReference type="EC" id="2.4.1.-" evidence="11"/>
<dbReference type="Pfam" id="PF01501">
    <property type="entry name" value="Glyco_transf_8"/>
    <property type="match status" value="1"/>
</dbReference>
<dbReference type="Proteomes" id="UP000886520">
    <property type="component" value="Chromosome 2"/>
</dbReference>
<evidence type="ECO:0000256" key="10">
    <source>
        <dbReference type="ARBA" id="ARBA00038162"/>
    </source>
</evidence>